<proteinExistence type="predicted"/>
<dbReference type="EMBL" id="GGEC01078547">
    <property type="protein sequence ID" value="MBX59031.1"/>
    <property type="molecule type" value="Transcribed_RNA"/>
</dbReference>
<dbReference type="AlphaFoldDB" id="A0A2P2PWB9"/>
<reference evidence="1" key="1">
    <citation type="submission" date="2018-02" db="EMBL/GenBank/DDBJ databases">
        <title>Rhizophora mucronata_Transcriptome.</title>
        <authorList>
            <person name="Meera S.P."/>
            <person name="Sreeshan A."/>
            <person name="Augustine A."/>
        </authorList>
    </citation>
    <scope>NUCLEOTIDE SEQUENCE</scope>
    <source>
        <tissue evidence="1">Leaf</tissue>
    </source>
</reference>
<name>A0A2P2PWB9_RHIMU</name>
<accession>A0A2P2PWB9</accession>
<evidence type="ECO:0000313" key="1">
    <source>
        <dbReference type="EMBL" id="MBX59031.1"/>
    </source>
</evidence>
<sequence>MILTHAKKVYTQLNCQII</sequence>
<protein>
    <submittedName>
        <fullName evidence="1">Uncharacterized protein</fullName>
    </submittedName>
</protein>
<organism evidence="1">
    <name type="scientific">Rhizophora mucronata</name>
    <name type="common">Asiatic mangrove</name>
    <dbReference type="NCBI Taxonomy" id="61149"/>
    <lineage>
        <taxon>Eukaryota</taxon>
        <taxon>Viridiplantae</taxon>
        <taxon>Streptophyta</taxon>
        <taxon>Embryophyta</taxon>
        <taxon>Tracheophyta</taxon>
        <taxon>Spermatophyta</taxon>
        <taxon>Magnoliopsida</taxon>
        <taxon>eudicotyledons</taxon>
        <taxon>Gunneridae</taxon>
        <taxon>Pentapetalae</taxon>
        <taxon>rosids</taxon>
        <taxon>fabids</taxon>
        <taxon>Malpighiales</taxon>
        <taxon>Rhizophoraceae</taxon>
        <taxon>Rhizophora</taxon>
    </lineage>
</organism>